<evidence type="ECO:0000256" key="2">
    <source>
        <dbReference type="ARBA" id="ARBA00022692"/>
    </source>
</evidence>
<feature type="transmembrane region" description="Helical" evidence="5">
    <location>
        <begin position="260"/>
        <end position="276"/>
    </location>
</feature>
<keyword evidence="3 5" id="KW-1133">Transmembrane helix</keyword>
<evidence type="ECO:0000256" key="3">
    <source>
        <dbReference type="ARBA" id="ARBA00022989"/>
    </source>
</evidence>
<feature type="transmembrane region" description="Helical" evidence="5">
    <location>
        <begin position="331"/>
        <end position="354"/>
    </location>
</feature>
<feature type="domain" description="NnrU" evidence="6">
    <location>
        <begin position="128"/>
        <end position="289"/>
    </location>
</feature>
<feature type="transmembrane region" description="Helical" evidence="5">
    <location>
        <begin position="170"/>
        <end position="190"/>
    </location>
</feature>
<dbReference type="InterPro" id="IPR009915">
    <property type="entry name" value="NnrU_dom"/>
</dbReference>
<name>A0A7S1B4T8_9STRA</name>
<proteinExistence type="predicted"/>
<reference evidence="7" key="1">
    <citation type="submission" date="2021-01" db="EMBL/GenBank/DDBJ databases">
        <authorList>
            <person name="Corre E."/>
            <person name="Pelletier E."/>
            <person name="Niang G."/>
            <person name="Scheremetjew M."/>
            <person name="Finn R."/>
            <person name="Kale V."/>
            <person name="Holt S."/>
            <person name="Cochrane G."/>
            <person name="Meng A."/>
            <person name="Brown T."/>
            <person name="Cohen L."/>
        </authorList>
    </citation>
    <scope>NUCLEOTIDE SEQUENCE</scope>
    <source>
        <strain evidence="7">308</strain>
    </source>
</reference>
<keyword evidence="4 5" id="KW-0472">Membrane</keyword>
<evidence type="ECO:0000256" key="4">
    <source>
        <dbReference type="ARBA" id="ARBA00023136"/>
    </source>
</evidence>
<feature type="transmembrane region" description="Helical" evidence="5">
    <location>
        <begin position="133"/>
        <end position="150"/>
    </location>
</feature>
<evidence type="ECO:0000313" key="7">
    <source>
        <dbReference type="EMBL" id="CAD8875124.1"/>
    </source>
</evidence>
<organism evidence="7">
    <name type="scientific">Corethron hystrix</name>
    <dbReference type="NCBI Taxonomy" id="216773"/>
    <lineage>
        <taxon>Eukaryota</taxon>
        <taxon>Sar</taxon>
        <taxon>Stramenopiles</taxon>
        <taxon>Ochrophyta</taxon>
        <taxon>Bacillariophyta</taxon>
        <taxon>Coscinodiscophyceae</taxon>
        <taxon>Corethrophycidae</taxon>
        <taxon>Corethrales</taxon>
        <taxon>Corethraceae</taxon>
        <taxon>Corethron</taxon>
    </lineage>
</organism>
<dbReference type="EMBL" id="HBFR01003333">
    <property type="protein sequence ID" value="CAD8875124.1"/>
    <property type="molecule type" value="Transcribed_RNA"/>
</dbReference>
<evidence type="ECO:0000259" key="6">
    <source>
        <dbReference type="Pfam" id="PF07298"/>
    </source>
</evidence>
<dbReference type="AlphaFoldDB" id="A0A7S1B4T8"/>
<comment type="subcellular location">
    <subcellularLocation>
        <location evidence="1">Membrane</location>
        <topology evidence="1">Multi-pass membrane protein</topology>
    </subcellularLocation>
</comment>
<sequence>MNSFFRIFEVTLVVVMPLLSYQVCGFIPIAQKHDLCTSYNQKGDSNDNLQSKRNGSKLNLFSNEQQLEFWITTFSSAHIGMSAVRGKLIRSCGELAERANLVDQGLKLPSYWPGDDFGKNEIFPDTDTTGRQIYRILYTVVSFATLGNALRSYLHCDDMRVMILSEQDFIFFYGVASTSFAVSIASLFNASPMSLMPSFKKIKNESATTGFGSIVGFQRNDSLKLEARGLTRITRHPLILPVVPWGVATSYLAGGRTVDFILFGGLALYAIAGCACQDLRIMRKEGSVGTVMSTSEDAGSLLEIFYSRTSFVPFAAIVDGRQSIDILLKEFPIIPFILGIPTGALIQSILLQFLI</sequence>
<dbReference type="GO" id="GO:0016020">
    <property type="term" value="C:membrane"/>
    <property type="evidence" value="ECO:0007669"/>
    <property type="project" value="UniProtKB-SubCell"/>
</dbReference>
<evidence type="ECO:0000256" key="5">
    <source>
        <dbReference type="SAM" id="Phobius"/>
    </source>
</evidence>
<evidence type="ECO:0000256" key="1">
    <source>
        <dbReference type="ARBA" id="ARBA00004141"/>
    </source>
</evidence>
<protein>
    <recommendedName>
        <fullName evidence="6">NnrU domain-containing protein</fullName>
    </recommendedName>
</protein>
<gene>
    <name evidence="7" type="ORF">CHYS00102_LOCUS2299</name>
</gene>
<dbReference type="Pfam" id="PF07298">
    <property type="entry name" value="NnrU"/>
    <property type="match status" value="1"/>
</dbReference>
<accession>A0A7S1B4T8</accession>
<keyword evidence="2 5" id="KW-0812">Transmembrane</keyword>